<feature type="compositionally biased region" description="Low complexity" evidence="1">
    <location>
        <begin position="490"/>
        <end position="509"/>
    </location>
</feature>
<reference evidence="2" key="1">
    <citation type="submission" date="2018-11" db="EMBL/GenBank/DDBJ databases">
        <authorList>
            <consortium name="Pathogen Informatics"/>
        </authorList>
    </citation>
    <scope>NUCLEOTIDE SEQUENCE</scope>
</reference>
<comment type="caution">
    <text evidence="2">The sequence shown here is derived from an EMBL/GenBank/DDBJ whole genome shotgun (WGS) entry which is preliminary data.</text>
</comment>
<evidence type="ECO:0000256" key="1">
    <source>
        <dbReference type="SAM" id="MobiDB-lite"/>
    </source>
</evidence>
<organism evidence="2 3">
    <name type="scientific">Protopolystoma xenopodis</name>
    <dbReference type="NCBI Taxonomy" id="117903"/>
    <lineage>
        <taxon>Eukaryota</taxon>
        <taxon>Metazoa</taxon>
        <taxon>Spiralia</taxon>
        <taxon>Lophotrochozoa</taxon>
        <taxon>Platyhelminthes</taxon>
        <taxon>Monogenea</taxon>
        <taxon>Polyopisthocotylea</taxon>
        <taxon>Polystomatidea</taxon>
        <taxon>Polystomatidae</taxon>
        <taxon>Protopolystoma</taxon>
    </lineage>
</organism>
<accession>A0A448XFC6</accession>
<keyword evidence="3" id="KW-1185">Reference proteome</keyword>
<feature type="compositionally biased region" description="Polar residues" evidence="1">
    <location>
        <begin position="136"/>
        <end position="147"/>
    </location>
</feature>
<dbReference type="EMBL" id="CAAALY010249848">
    <property type="protein sequence ID" value="VEL35435.1"/>
    <property type="molecule type" value="Genomic_DNA"/>
</dbReference>
<dbReference type="AlphaFoldDB" id="A0A448XFC6"/>
<protein>
    <submittedName>
        <fullName evidence="2">Uncharacterized protein</fullName>
    </submittedName>
</protein>
<sequence length="509" mass="53005">MPGQFASLAYTTTGISSFDELTSLAMNSTGRGKTNLLSLSAGVYSPPPTSLAYHQLIHDASMTTATTTAPTSLLFRPDCPPPLSTPYTMNQLASPSSCFLPAEAFGSTPIRDSNMISSENIFGAGQQPHAQPPTPTSLLLSNSTDSGATGLGDSPVSLTLPGPTVRPSMVEISFSKTSGPQENVLAEQMSKIPKGYQPQHRAWQRPISALVEVPLPMFPAYFDSVDNESLADKIYLSTGARVQLAPQMSESSTKLSGSPSNGRVYLLVTGDSYAVSQAISIIEQHKSSSFSSGASLTPLPLILPLVSGTSLIPGSSALGHILPGPPASPELLCLRSSTAFQSPPSQPAMPVLPVAVSLHSSTEIANSSGTSFLSDAPLRHGAIMLPDLRPQISGTPVYYSSSLHPSSLLVSASASCSSALSSPEGITERALSAEAVRSVSGPLVGADCAPGGLVSTWRAAQIPDCFPAPVEKNSSVKMFKNKQSPPLSPPLSLRSLLPSRPLHSGRMLS</sequence>
<evidence type="ECO:0000313" key="2">
    <source>
        <dbReference type="EMBL" id="VEL35435.1"/>
    </source>
</evidence>
<name>A0A448XFC6_9PLAT</name>
<feature type="region of interest" description="Disordered" evidence="1">
    <location>
        <begin position="480"/>
        <end position="509"/>
    </location>
</feature>
<proteinExistence type="predicted"/>
<evidence type="ECO:0000313" key="3">
    <source>
        <dbReference type="Proteomes" id="UP000784294"/>
    </source>
</evidence>
<dbReference type="Proteomes" id="UP000784294">
    <property type="component" value="Unassembled WGS sequence"/>
</dbReference>
<gene>
    <name evidence="2" type="ORF">PXEA_LOCUS28875</name>
</gene>
<feature type="region of interest" description="Disordered" evidence="1">
    <location>
        <begin position="124"/>
        <end position="157"/>
    </location>
</feature>